<dbReference type="Pfam" id="PF00384">
    <property type="entry name" value="Molybdopterin"/>
    <property type="match status" value="1"/>
</dbReference>
<reference evidence="6" key="1">
    <citation type="submission" date="2020-07" db="EMBL/GenBank/DDBJ databases">
        <title>Huge and variable diversity of episymbiotic CPR bacteria and DPANN archaea in groundwater ecosystems.</title>
        <authorList>
            <person name="He C.Y."/>
            <person name="Keren R."/>
            <person name="Whittaker M."/>
            <person name="Farag I.F."/>
            <person name="Doudna J."/>
            <person name="Cate J.H.D."/>
            <person name="Banfield J.F."/>
        </authorList>
    </citation>
    <scope>NUCLEOTIDE SEQUENCE</scope>
    <source>
        <strain evidence="6">NC_groundwater_17_Pr7_B-0.1um_64_12</strain>
    </source>
</reference>
<dbReference type="InterPro" id="IPR006963">
    <property type="entry name" value="Mopterin_OxRdtase_4Fe-4S_dom"/>
</dbReference>
<keyword evidence="4" id="KW-0411">Iron-sulfur</keyword>
<dbReference type="AlphaFoldDB" id="A0A931LS56"/>
<dbReference type="GO" id="GO:0016020">
    <property type="term" value="C:membrane"/>
    <property type="evidence" value="ECO:0007669"/>
    <property type="project" value="TreeGrafter"/>
</dbReference>
<organism evidence="6 7">
    <name type="scientific">Fimbriimonas ginsengisoli</name>
    <dbReference type="NCBI Taxonomy" id="1005039"/>
    <lineage>
        <taxon>Bacteria</taxon>
        <taxon>Bacillati</taxon>
        <taxon>Armatimonadota</taxon>
        <taxon>Fimbriimonadia</taxon>
        <taxon>Fimbriimonadales</taxon>
        <taxon>Fimbriimonadaceae</taxon>
        <taxon>Fimbriimonas</taxon>
    </lineage>
</organism>
<dbReference type="GO" id="GO:0022904">
    <property type="term" value="P:respiratory electron transport chain"/>
    <property type="evidence" value="ECO:0007669"/>
    <property type="project" value="TreeGrafter"/>
</dbReference>
<dbReference type="GO" id="GO:0046872">
    <property type="term" value="F:metal ion binding"/>
    <property type="evidence" value="ECO:0007669"/>
    <property type="project" value="UniProtKB-KW"/>
</dbReference>
<proteinExistence type="predicted"/>
<evidence type="ECO:0000259" key="5">
    <source>
        <dbReference type="PROSITE" id="PS51669"/>
    </source>
</evidence>
<dbReference type="PROSITE" id="PS51669">
    <property type="entry name" value="4FE4S_MOW_BIS_MGD"/>
    <property type="match status" value="1"/>
</dbReference>
<dbReference type="Gene3D" id="3.30.200.210">
    <property type="match status" value="1"/>
</dbReference>
<keyword evidence="1" id="KW-0004">4Fe-4S</keyword>
<dbReference type="Gene3D" id="3.40.50.740">
    <property type="match status" value="1"/>
</dbReference>
<comment type="caution">
    <text evidence="6">The sequence shown here is derived from an EMBL/GenBank/DDBJ whole genome shotgun (WGS) entry which is preliminary data.</text>
</comment>
<dbReference type="Gene3D" id="3.40.228.10">
    <property type="entry name" value="Dimethylsulfoxide Reductase, domain 2"/>
    <property type="match status" value="1"/>
</dbReference>
<gene>
    <name evidence="6" type="ORF">HYR64_04335</name>
</gene>
<sequence length="452" mass="49365">MVRVNGRKNEAVNEEWTCDRGKFGHEFYNSSDRLTRPLLRKGDRLVESTWAEAYEAIGKAFSAPGARVAALGGSECSNEDLYLLQRLFRREFKSNNLDHRFTRILPTAAERTAPPQTRIADLERARTILVFGTSLADDLPMFFLRVRKAWFKHGSRVIVAHHEPTDADSFAHLVLRYKPGAAAALASGLAKAVSGKRGEWDAERVAKETGIPVAQLGEAAAVLTGSRAPVLASRRFYDLADGLGAVRAGRNLANAIGGPFNLYGLRANDEGAEEMGILPDGLPGRRSLDDSGHDDFHAPAMKGLNTEGVLKACGDGSLEALWLVGADPLVEWHDRTQGERALETVPFLVVQAHSAGEAMAFASVVLPMTAPAEQDGTYTSAERRVQRLRPILPPEGEAKPAWRIFSEMSLRLRPETPLFNPGDVMERIAREVPVFEAAHFAIIPSEGALLDS</sequence>
<dbReference type="Proteomes" id="UP000727962">
    <property type="component" value="Unassembled WGS sequence"/>
</dbReference>
<dbReference type="GO" id="GO:0003954">
    <property type="term" value="F:NADH dehydrogenase activity"/>
    <property type="evidence" value="ECO:0007669"/>
    <property type="project" value="TreeGrafter"/>
</dbReference>
<evidence type="ECO:0000313" key="6">
    <source>
        <dbReference type="EMBL" id="MBI1756319.1"/>
    </source>
</evidence>
<keyword evidence="2" id="KW-0479">Metal-binding</keyword>
<dbReference type="PANTHER" id="PTHR43105">
    <property type="entry name" value="RESPIRATORY NITRATE REDUCTASE"/>
    <property type="match status" value="1"/>
</dbReference>
<evidence type="ECO:0000313" key="7">
    <source>
        <dbReference type="Proteomes" id="UP000727962"/>
    </source>
</evidence>
<evidence type="ECO:0000256" key="3">
    <source>
        <dbReference type="ARBA" id="ARBA00023004"/>
    </source>
</evidence>
<dbReference type="InterPro" id="IPR006656">
    <property type="entry name" value="Mopterin_OxRdtase"/>
</dbReference>
<accession>A0A931LS56</accession>
<evidence type="ECO:0000256" key="4">
    <source>
        <dbReference type="ARBA" id="ARBA00023014"/>
    </source>
</evidence>
<dbReference type="GO" id="GO:0051539">
    <property type="term" value="F:4 iron, 4 sulfur cluster binding"/>
    <property type="evidence" value="ECO:0007669"/>
    <property type="project" value="UniProtKB-KW"/>
</dbReference>
<evidence type="ECO:0000256" key="2">
    <source>
        <dbReference type="ARBA" id="ARBA00022723"/>
    </source>
</evidence>
<dbReference type="SUPFAM" id="SSF53706">
    <property type="entry name" value="Formate dehydrogenase/DMSO reductase, domains 1-3"/>
    <property type="match status" value="1"/>
</dbReference>
<feature type="domain" description="4Fe-4S Mo/W bis-MGD-type" evidence="5">
    <location>
        <begin position="1"/>
        <end position="32"/>
    </location>
</feature>
<keyword evidence="3" id="KW-0408">Iron</keyword>
<evidence type="ECO:0000256" key="1">
    <source>
        <dbReference type="ARBA" id="ARBA00022485"/>
    </source>
</evidence>
<protein>
    <submittedName>
        <fullName evidence="6">Molybdopterin-dependent oxidoreductase</fullName>
    </submittedName>
</protein>
<dbReference type="EMBL" id="JACOSL010000028">
    <property type="protein sequence ID" value="MBI1756319.1"/>
    <property type="molecule type" value="Genomic_DNA"/>
</dbReference>
<dbReference type="PANTHER" id="PTHR43105:SF12">
    <property type="entry name" value="NADH-QUINONE OXIDOREDUCTASE SUBUNIT G"/>
    <property type="match status" value="1"/>
</dbReference>
<dbReference type="InterPro" id="IPR050123">
    <property type="entry name" value="Prok_molybdopt-oxidoreductase"/>
</dbReference>
<name>A0A931LS56_FIMGI</name>